<accession>A0A6J5SUN3</accession>
<gene>
    <name evidence="1" type="ORF">UFOVP1605_17</name>
</gene>
<dbReference type="GO" id="GO:0032259">
    <property type="term" value="P:methylation"/>
    <property type="evidence" value="ECO:0007669"/>
    <property type="project" value="UniProtKB-KW"/>
</dbReference>
<dbReference type="Gene3D" id="3.40.50.150">
    <property type="entry name" value="Vaccinia Virus protein VP39"/>
    <property type="match status" value="1"/>
</dbReference>
<protein>
    <submittedName>
        <fullName evidence="1">Methyltransferase domain containing protein</fullName>
    </submittedName>
</protein>
<organism evidence="1">
    <name type="scientific">uncultured Caudovirales phage</name>
    <dbReference type="NCBI Taxonomy" id="2100421"/>
    <lineage>
        <taxon>Viruses</taxon>
        <taxon>Duplodnaviria</taxon>
        <taxon>Heunggongvirae</taxon>
        <taxon>Uroviricota</taxon>
        <taxon>Caudoviricetes</taxon>
        <taxon>Peduoviridae</taxon>
        <taxon>Maltschvirus</taxon>
        <taxon>Maltschvirus maltsch</taxon>
    </lineage>
</organism>
<evidence type="ECO:0000313" key="1">
    <source>
        <dbReference type="EMBL" id="CAB4218281.1"/>
    </source>
</evidence>
<name>A0A6J5SUN3_9CAUD</name>
<reference evidence="1" key="1">
    <citation type="submission" date="2020-05" db="EMBL/GenBank/DDBJ databases">
        <authorList>
            <person name="Chiriac C."/>
            <person name="Salcher M."/>
            <person name="Ghai R."/>
            <person name="Kavagutti S V."/>
        </authorList>
    </citation>
    <scope>NUCLEOTIDE SEQUENCE</scope>
</reference>
<sequence>MIHTSRNTFGALFQSVYQRGVGAEIGVQTGYNALNIFESGWSGELICIDNWVRHSEFNKARERLKEKRATFIQHDSSEAASLIGNATLDFVFIDAGHAYEEVKKDFQAWFPKVRIGGIVSGHDYAPATHKNDCDGVRVFIEELMANNPEIEMNFTTDDFYVGDDKNIHGNEYQSWWFIKKEI</sequence>
<dbReference type="EMBL" id="LR797468">
    <property type="protein sequence ID" value="CAB4218281.1"/>
    <property type="molecule type" value="Genomic_DNA"/>
</dbReference>
<dbReference type="Pfam" id="PF13578">
    <property type="entry name" value="Methyltransf_24"/>
    <property type="match status" value="1"/>
</dbReference>
<dbReference type="GO" id="GO:0008168">
    <property type="term" value="F:methyltransferase activity"/>
    <property type="evidence" value="ECO:0007669"/>
    <property type="project" value="UniProtKB-KW"/>
</dbReference>
<keyword evidence="1" id="KW-0489">Methyltransferase</keyword>
<dbReference type="InterPro" id="IPR029063">
    <property type="entry name" value="SAM-dependent_MTases_sf"/>
</dbReference>
<proteinExistence type="predicted"/>
<dbReference type="SUPFAM" id="SSF53335">
    <property type="entry name" value="S-adenosyl-L-methionine-dependent methyltransferases"/>
    <property type="match status" value="1"/>
</dbReference>
<keyword evidence="1" id="KW-0808">Transferase</keyword>